<proteinExistence type="predicted"/>
<dbReference type="InterPro" id="IPR042262">
    <property type="entry name" value="CN_hydtase_beta_C"/>
</dbReference>
<sequence length="119" mass="13360">MPRLLCMTDWDGRRWHDMGGQDAGPVPMDGHDFALWEKRIDALMVLCGQKGLFTVDGLRRALEDMGEEAFETMSYYERWIAAVNQNLIEAGAYSLEELAGRMDEVAQRGPTYGEAQGDG</sequence>
<dbReference type="GO" id="GO:0018822">
    <property type="term" value="F:nitrile hydratase activity"/>
    <property type="evidence" value="ECO:0007669"/>
    <property type="project" value="UniProtKB-EC"/>
</dbReference>
<dbReference type="InterPro" id="IPR008990">
    <property type="entry name" value="Elect_transpt_acc-like_dom_sf"/>
</dbReference>
<dbReference type="Pfam" id="PF21006">
    <property type="entry name" value="NHase_beta_N"/>
    <property type="match status" value="1"/>
</dbReference>
<dbReference type="Gene3D" id="1.10.472.20">
    <property type="entry name" value="Nitrile hydratase, beta subunit"/>
    <property type="match status" value="1"/>
</dbReference>
<evidence type="ECO:0000259" key="1">
    <source>
        <dbReference type="Pfam" id="PF21006"/>
    </source>
</evidence>
<dbReference type="InterPro" id="IPR049054">
    <property type="entry name" value="CN_hydtase_beta-like_N"/>
</dbReference>
<comment type="caution">
    <text evidence="2">The sequence shown here is derived from an EMBL/GenBank/DDBJ whole genome shotgun (WGS) entry which is preliminary data.</text>
</comment>
<reference evidence="3" key="1">
    <citation type="submission" date="2015-07" db="EMBL/GenBank/DDBJ databases">
        <title>Draft Genome Sequence of Roseovarius tolerans EL-164, a producer of N-Acylated Alanine Methyl Esters (NAMEs).</title>
        <authorList>
            <person name="Voget S."/>
            <person name="Bruns H."/>
            <person name="Wagner-Doebler I."/>
            <person name="Schulz S."/>
            <person name="Daniel R."/>
        </authorList>
    </citation>
    <scope>NUCLEOTIDE SEQUENCE [LARGE SCALE GENOMIC DNA]</scope>
    <source>
        <strain evidence="3">EL-164</strain>
    </source>
</reference>
<accession>A0A0L6CY78</accession>
<dbReference type="STRING" id="74031.SAMN04488077_110145"/>
<dbReference type="EMBL" id="LGVV01000006">
    <property type="protein sequence ID" value="KNX42704.1"/>
    <property type="molecule type" value="Genomic_DNA"/>
</dbReference>
<dbReference type="PATRIC" id="fig|74031.6.peg.793"/>
<evidence type="ECO:0000313" key="2">
    <source>
        <dbReference type="EMBL" id="KNX42704.1"/>
    </source>
</evidence>
<dbReference type="Proteomes" id="UP000037046">
    <property type="component" value="Unassembled WGS sequence"/>
</dbReference>
<dbReference type="AlphaFoldDB" id="A0A0L6CY78"/>
<keyword evidence="2" id="KW-0456">Lyase</keyword>
<dbReference type="EC" id="4.2.1.84" evidence="2"/>
<dbReference type="SUPFAM" id="SSF50090">
    <property type="entry name" value="Electron transport accessory proteins"/>
    <property type="match status" value="1"/>
</dbReference>
<gene>
    <name evidence="2" type="ORF">ROTO_07730</name>
</gene>
<organism evidence="2 3">
    <name type="scientific">Roseovarius tolerans</name>
    <dbReference type="NCBI Taxonomy" id="74031"/>
    <lineage>
        <taxon>Bacteria</taxon>
        <taxon>Pseudomonadati</taxon>
        <taxon>Pseudomonadota</taxon>
        <taxon>Alphaproteobacteria</taxon>
        <taxon>Rhodobacterales</taxon>
        <taxon>Roseobacteraceae</taxon>
        <taxon>Roseovarius</taxon>
    </lineage>
</organism>
<keyword evidence="3" id="KW-1185">Reference proteome</keyword>
<feature type="domain" description="Nitrile hydratase beta subunit-like N-terminal" evidence="1">
    <location>
        <begin position="15"/>
        <end position="108"/>
    </location>
</feature>
<evidence type="ECO:0000313" key="3">
    <source>
        <dbReference type="Proteomes" id="UP000037046"/>
    </source>
</evidence>
<protein>
    <submittedName>
        <fullName evidence="2">Low-molecular weight cobalt-containing nitrile hydratase subunit beta</fullName>
        <ecNumber evidence="2">4.2.1.84</ecNumber>
    </submittedName>
</protein>
<name>A0A0L6CY78_9RHOB</name>